<sequence>MIYFNNQLMPNDTSTKLFMVTNTKPFERYEDHEAALYIQLHQLVEHAFAKGENPIALIEDYLELVYTEGKSVGEIADFLANTDKMQLALWTLKESWDKLDETAPQDSLLYGSGMGKEEAIQLYSEITLRTYLEALAQHKNE</sequence>
<dbReference type="AlphaFoldDB" id="A0A5J4J1B9"/>
<accession>A0A5J4J1B9</accession>
<dbReference type="Proteomes" id="UP000326509">
    <property type="component" value="Unassembled WGS sequence"/>
</dbReference>
<comment type="caution">
    <text evidence="1">The sequence shown here is derived from an EMBL/GenBank/DDBJ whole genome shotgun (WGS) entry which is preliminary data.</text>
</comment>
<protein>
    <submittedName>
        <fullName evidence="1">Uncharacterized protein</fullName>
    </submittedName>
</protein>
<organism evidence="1 2">
    <name type="scientific">Patiriisocius marinus</name>
    <dbReference type="NCBI Taxonomy" id="1397112"/>
    <lineage>
        <taxon>Bacteria</taxon>
        <taxon>Pseudomonadati</taxon>
        <taxon>Bacteroidota</taxon>
        <taxon>Flavobacteriia</taxon>
        <taxon>Flavobacteriales</taxon>
        <taxon>Flavobacteriaceae</taxon>
        <taxon>Patiriisocius</taxon>
    </lineage>
</organism>
<reference evidence="1 2" key="1">
    <citation type="submission" date="2019-08" db="EMBL/GenBank/DDBJ databases">
        <title>Draft genome sequence of Ulvibacter marinus type strain NBRC 109484.</title>
        <authorList>
            <person name="Kawano K."/>
            <person name="Ushijima N."/>
            <person name="Kihara M."/>
            <person name="Itoh H."/>
        </authorList>
    </citation>
    <scope>NUCLEOTIDE SEQUENCE [LARGE SCALE GENOMIC DNA]</scope>
    <source>
        <strain evidence="1 2">NBRC 109484</strain>
    </source>
</reference>
<dbReference type="OrthoDB" id="1162183at2"/>
<evidence type="ECO:0000313" key="1">
    <source>
        <dbReference type="EMBL" id="GER59623.1"/>
    </source>
</evidence>
<gene>
    <name evidence="1" type="ORF">ULMA_17310</name>
</gene>
<proteinExistence type="predicted"/>
<keyword evidence="2" id="KW-1185">Reference proteome</keyword>
<evidence type="ECO:0000313" key="2">
    <source>
        <dbReference type="Proteomes" id="UP000326509"/>
    </source>
</evidence>
<name>A0A5J4J1B9_9FLAO</name>
<dbReference type="EMBL" id="BKCG01000004">
    <property type="protein sequence ID" value="GER59623.1"/>
    <property type="molecule type" value="Genomic_DNA"/>
</dbReference>